<protein>
    <submittedName>
        <fullName evidence="4">Hpt domain-containing protein</fullName>
    </submittedName>
</protein>
<evidence type="ECO:0000313" key="5">
    <source>
        <dbReference type="Proteomes" id="UP001597102"/>
    </source>
</evidence>
<keyword evidence="2" id="KW-0597">Phosphoprotein</keyword>
<dbReference type="Gene3D" id="1.20.120.160">
    <property type="entry name" value="HPT domain"/>
    <property type="match status" value="1"/>
</dbReference>
<dbReference type="Proteomes" id="UP001597102">
    <property type="component" value="Unassembled WGS sequence"/>
</dbReference>
<accession>A0ABW3JAB4</accession>
<sequence>MPSPSDSIRRAEAAVQALSPSFRSWLGEEVQALVEACRAAEAEDFSVQSRQGIYLSAHTLKGQAGTLGQPQIAKLAGSLCKLLSHWVPNEAHIELAAEHVAAIDGVYRRHDPDIADRVAYALVDEMTRRTDTLLDGLVAAE</sequence>
<dbReference type="Pfam" id="PF01627">
    <property type="entry name" value="Hpt"/>
    <property type="match status" value="1"/>
</dbReference>
<gene>
    <name evidence="4" type="ORF">ACFQ2F_07865</name>
</gene>
<dbReference type="InterPro" id="IPR036641">
    <property type="entry name" value="HPT_dom_sf"/>
</dbReference>
<dbReference type="InterPro" id="IPR008207">
    <property type="entry name" value="Sig_transdc_His_kin_Hpt_dom"/>
</dbReference>
<feature type="modified residue" description="Phosphohistidine" evidence="2">
    <location>
        <position position="58"/>
    </location>
</feature>
<feature type="domain" description="HPt" evidence="3">
    <location>
        <begin position="11"/>
        <end position="117"/>
    </location>
</feature>
<keyword evidence="1" id="KW-0902">Two-component regulatory system</keyword>
<keyword evidence="5" id="KW-1185">Reference proteome</keyword>
<proteinExistence type="predicted"/>
<comment type="caution">
    <text evidence="4">The sequence shown here is derived from an EMBL/GenBank/DDBJ whole genome shotgun (WGS) entry which is preliminary data.</text>
</comment>
<evidence type="ECO:0000256" key="1">
    <source>
        <dbReference type="ARBA" id="ARBA00023012"/>
    </source>
</evidence>
<reference evidence="5" key="1">
    <citation type="journal article" date="2019" name="Int. J. Syst. Evol. Microbiol.">
        <title>The Global Catalogue of Microorganisms (GCM) 10K type strain sequencing project: providing services to taxonomists for standard genome sequencing and annotation.</title>
        <authorList>
            <consortium name="The Broad Institute Genomics Platform"/>
            <consortium name="The Broad Institute Genome Sequencing Center for Infectious Disease"/>
            <person name="Wu L."/>
            <person name="Ma J."/>
        </authorList>
    </citation>
    <scope>NUCLEOTIDE SEQUENCE [LARGE SCALE GENOMIC DNA]</scope>
    <source>
        <strain evidence="5">CCUG 61697</strain>
    </source>
</reference>
<organism evidence="4 5">
    <name type="scientific">Methyloligella solikamskensis</name>
    <dbReference type="NCBI Taxonomy" id="1177756"/>
    <lineage>
        <taxon>Bacteria</taxon>
        <taxon>Pseudomonadati</taxon>
        <taxon>Pseudomonadota</taxon>
        <taxon>Alphaproteobacteria</taxon>
        <taxon>Hyphomicrobiales</taxon>
        <taxon>Hyphomicrobiaceae</taxon>
        <taxon>Methyloligella</taxon>
    </lineage>
</organism>
<dbReference type="PROSITE" id="PS50894">
    <property type="entry name" value="HPT"/>
    <property type="match status" value="1"/>
</dbReference>
<dbReference type="EMBL" id="JBHTJO010000001">
    <property type="protein sequence ID" value="MFD0987014.1"/>
    <property type="molecule type" value="Genomic_DNA"/>
</dbReference>
<evidence type="ECO:0000256" key="2">
    <source>
        <dbReference type="PROSITE-ProRule" id="PRU00110"/>
    </source>
</evidence>
<dbReference type="SUPFAM" id="SSF47226">
    <property type="entry name" value="Histidine-containing phosphotransfer domain, HPT domain"/>
    <property type="match status" value="1"/>
</dbReference>
<dbReference type="RefSeq" id="WP_379088211.1">
    <property type="nucleotide sequence ID" value="NZ_JBHTJO010000001.1"/>
</dbReference>
<name>A0ABW3JAB4_9HYPH</name>
<evidence type="ECO:0000313" key="4">
    <source>
        <dbReference type="EMBL" id="MFD0987014.1"/>
    </source>
</evidence>
<evidence type="ECO:0000259" key="3">
    <source>
        <dbReference type="PROSITE" id="PS50894"/>
    </source>
</evidence>